<dbReference type="Gene3D" id="2.20.70.140">
    <property type="match status" value="3"/>
</dbReference>
<feature type="domain" description="Trimeric autotransporter adhesin YadA-like stalk" evidence="4">
    <location>
        <begin position="2255"/>
        <end position="2280"/>
    </location>
</feature>
<feature type="domain" description="Trimeric autotransporter adhesin YadA-like head" evidence="3">
    <location>
        <begin position="2312"/>
        <end position="2338"/>
    </location>
</feature>
<evidence type="ECO:0000256" key="2">
    <source>
        <dbReference type="ARBA" id="ARBA00022927"/>
    </source>
</evidence>
<feature type="domain" description="Trimeric autotransporter adhesin YadA-like head" evidence="3">
    <location>
        <begin position="396"/>
        <end position="421"/>
    </location>
</feature>
<dbReference type="InterPro" id="IPR008635">
    <property type="entry name" value="Coiled_stalk_dom"/>
</dbReference>
<gene>
    <name evidence="5" type="ORF">AM2010_2115</name>
</gene>
<evidence type="ECO:0000313" key="6">
    <source>
        <dbReference type="Proteomes" id="UP000037643"/>
    </source>
</evidence>
<feature type="domain" description="Trimeric autotransporter adhesin YadA-like head" evidence="3">
    <location>
        <begin position="493"/>
        <end position="516"/>
    </location>
</feature>
<organism evidence="5 6">
    <name type="scientific">Pelagerythrobacter marensis</name>
    <dbReference type="NCBI Taxonomy" id="543877"/>
    <lineage>
        <taxon>Bacteria</taxon>
        <taxon>Pseudomonadati</taxon>
        <taxon>Pseudomonadota</taxon>
        <taxon>Alphaproteobacteria</taxon>
        <taxon>Sphingomonadales</taxon>
        <taxon>Erythrobacteraceae</taxon>
        <taxon>Pelagerythrobacter</taxon>
    </lineage>
</organism>
<keyword evidence="1" id="KW-0813">Transport</keyword>
<feature type="domain" description="Trimeric autotransporter adhesin YadA-like head" evidence="3">
    <location>
        <begin position="2488"/>
        <end position="2512"/>
    </location>
</feature>
<feature type="domain" description="Trimeric autotransporter adhesin YadA-like stalk" evidence="4">
    <location>
        <begin position="2383"/>
        <end position="2423"/>
    </location>
</feature>
<feature type="domain" description="Trimeric autotransporter adhesin YadA-like stalk" evidence="4">
    <location>
        <begin position="1878"/>
        <end position="1918"/>
    </location>
</feature>
<feature type="domain" description="Trimeric autotransporter adhesin YadA-like stalk" evidence="4">
    <location>
        <begin position="2098"/>
        <end position="2130"/>
    </location>
</feature>
<accession>A0A0G3X9G6</accession>
<dbReference type="STRING" id="543877.AM2010_2115"/>
<evidence type="ECO:0000313" key="5">
    <source>
        <dbReference type="EMBL" id="AKM08175.1"/>
    </source>
</evidence>
<feature type="domain" description="Trimeric autotransporter adhesin YadA-like head" evidence="3">
    <location>
        <begin position="1155"/>
        <end position="1176"/>
    </location>
</feature>
<dbReference type="KEGG" id="amx:AM2010_2115"/>
<keyword evidence="2" id="KW-0653">Protein transport</keyword>
<feature type="domain" description="Trimeric autotransporter adhesin YadA-like stalk" evidence="4">
    <location>
        <begin position="1310"/>
        <end position="1350"/>
    </location>
</feature>
<feature type="domain" description="Trimeric autotransporter adhesin YadA-like head" evidence="3">
    <location>
        <begin position="1119"/>
        <end position="1145"/>
    </location>
</feature>
<feature type="domain" description="Trimeric autotransporter adhesin YadA-like head" evidence="3">
    <location>
        <begin position="868"/>
        <end position="894"/>
    </location>
</feature>
<proteinExistence type="predicted"/>
<feature type="domain" description="Trimeric autotransporter adhesin YadA-like head" evidence="3">
    <location>
        <begin position="336"/>
        <end position="362"/>
    </location>
</feature>
<dbReference type="PATRIC" id="fig|543877.4.peg.2147"/>
<feature type="domain" description="Trimeric autotransporter adhesin YadA-like head" evidence="3">
    <location>
        <begin position="270"/>
        <end position="292"/>
    </location>
</feature>
<evidence type="ECO:0000259" key="3">
    <source>
        <dbReference type="Pfam" id="PF05658"/>
    </source>
</evidence>
<dbReference type="SUPFAM" id="SSF54523">
    <property type="entry name" value="Pili subunits"/>
    <property type="match status" value="1"/>
</dbReference>
<feature type="domain" description="Trimeric autotransporter adhesin YadA-like stalk" evidence="4">
    <location>
        <begin position="2547"/>
        <end position="2587"/>
    </location>
</feature>
<dbReference type="Proteomes" id="UP000037643">
    <property type="component" value="Chromosome"/>
</dbReference>
<feature type="domain" description="Trimeric autotransporter adhesin YadA-like head" evidence="3">
    <location>
        <begin position="1179"/>
        <end position="1205"/>
    </location>
</feature>
<dbReference type="Gene3D" id="2.150.10.10">
    <property type="entry name" value="Serralysin-like metalloprotease, C-terminal"/>
    <property type="match status" value="13"/>
</dbReference>
<feature type="domain" description="Trimeric autotransporter adhesin YadA-like stalk" evidence="4">
    <location>
        <begin position="2762"/>
        <end position="2799"/>
    </location>
</feature>
<feature type="domain" description="Trimeric autotransporter adhesin YadA-like head" evidence="3">
    <location>
        <begin position="371"/>
        <end position="393"/>
    </location>
</feature>
<feature type="domain" description="Trimeric autotransporter adhesin YadA-like stalk" evidence="4">
    <location>
        <begin position="1071"/>
        <end position="1099"/>
    </location>
</feature>
<dbReference type="InterPro" id="IPR011049">
    <property type="entry name" value="Serralysin-like_metalloprot_C"/>
</dbReference>
<dbReference type="Pfam" id="PF05662">
    <property type="entry name" value="YadA_stalk"/>
    <property type="match status" value="12"/>
</dbReference>
<dbReference type="GO" id="GO:0019867">
    <property type="term" value="C:outer membrane"/>
    <property type="evidence" value="ECO:0007669"/>
    <property type="project" value="InterPro"/>
</dbReference>
<dbReference type="InterPro" id="IPR045584">
    <property type="entry name" value="Pilin-like"/>
</dbReference>
<protein>
    <submittedName>
        <fullName evidence="5">Uncharacterized protein</fullName>
    </submittedName>
</protein>
<dbReference type="SUPFAM" id="SSF101967">
    <property type="entry name" value="Adhesin YadA, collagen-binding domain"/>
    <property type="match status" value="13"/>
</dbReference>
<dbReference type="Gene3D" id="1.20.5.170">
    <property type="match status" value="1"/>
</dbReference>
<dbReference type="Gene3D" id="6.10.250.2040">
    <property type="match status" value="2"/>
</dbReference>
<feature type="domain" description="Trimeric autotransporter adhesin YadA-like head" evidence="3">
    <location>
        <begin position="924"/>
        <end position="950"/>
    </location>
</feature>
<sequence>MSNIRNTRSDCQYGHDASQMLMNSQGLGKGVRRRIMAILRLSSSCVAFGRQRGLGALGHSSSRVAFVVPAALGSVLALGFSAPAAADTLQREQTPNCGAGGTAVVGNEAPQGNTFNTVDGSGQLSTVGGCGASGNGQLGVTVLGAHADGFGAGAVAVGYNANAVKWGSAFGLDANASATGAVALGFSAVSSGANAVAIGSAGGNGTTPLTVANSTTASGAGAVAIGSNGVRGAQARGADAIAIGGQATVDATTQYGVAIGLNASATGLGGAVAIGGGATSSGTNAVAIGVNSNAALAGDISIGSLSAASGGNSAAIGAFSEASGGQSFAGGYQAVASGANSAAIGSAASAAGARGTAIGFRASVIDNGQFDSIAIGSFSSSSAQNSVSLGTSAVSSGVASYALGYLANATADNGIAIGTSSNVSGQAAQAIGMNAAAAGGSATAVGVDASAGGANSSAIGRLANAGAGNATAIGVQASASGASAIAIGDGAQATGLNAISIGTGNVVNGDNSGAIGDPTTITGTGSYSLGNNNTIDADNAGVFGNDSVLAATADGSRIIGNGNDVDVADAFVIGNGADVTVAGGVALGNGSVSSTAAGVAGFDPSTSAASTDTTPTWQSTASAVAVGDAAGGVTRQITGVAAGTELTDAVNVAQLQAGQTHYYSVNDGGVVKANYNNDGATGTDALAAGVNAAASGEGAIAIGDSAVAKNLASVTIGQNSGTSIQYTNAIIRPSVTVGANSGQNVAGGVQAGVPSEEGGNVALGSNVGNNINGYGNIAIGSRSTGSDIANGWGNVAIGQGSGRNLTGAQTVNNVALGASAGNGGTGSGNVALGVSSGNNVLTSNNVSLGANARGSGGSSVSVGSSSVATGAQSSALGFNSNASGAQGTALGNYAAASNLQAVAVGSSASASGSQSFAGGASATAVGTRSVALGAASRALGERSIAIGHDAIATGSVAMGASARAGNGGAAFGDGAVATYNGGVVDPAINAGAALGENALADVSGATALGTSSSVTVEDGVALGSNSVADTAAGVAGYDPVTGLASTDTTPTWQSTSGAVSVGDAANGITRQITDVAAGTELTDAVNVAQLQAAQAEATTHYYSVNDGGVVGGNYNNDGATGTNALAAGVDALADDDGSIAMGQNALATGGNTDGGAVAIGRAATTNGDGATAIGSETIANADGATAIGDDANALAQFSTAVGDGAEVSAASITGVALGTEATVSGLAPGGVAVGPLANVSAANGAALGAGASATVSGGLALGSGSIANTAAGATGYVPTGALPGDAAAITATDSTSRGAVSVGSAGNTRQITNVAAGTQDSDAVNVSQLKAVESLANAGWNVTDGTTGANIGPNGTVTFTGDANISVVQTGVDDNGEVEIALNPNVDLTPAGSLTVGDTVVDTTGVTVTDGVTTTAVAANGVTSGGVVLSGVSNDITGLSNTTLTDPTFGTVGRAATEEQLALVNQTASAGWNVSAQGANATNVSVASATGEDVDLNNADGNIEVTKTAGSNDVTFDLADDITVNSLVAGNTTINPNGLTIAGGPSVTTGGINAGGMVISNVAPGVAGTDAVNIDQLQAAQAAATTHFYSVNNGSAADGNYNNDGATGNKALAAGINASAAGSGATAVGNGASAAGNTSVAVGSGASAPGIAVVAVGDGAGSGMDPASRNIVAIGASAAQNANAPYSVVVGSAAGLSAQGQDNVLIGRQSASNLVGIQNVAMGSFAFRNSEGSNNTAVGYASGFETIGDFNSAYGVAAGRTVTGDSNTAMGQNAGNNVTGDNNVSLGFLAGNNVTADSTVSIGSSSGAAANRAVALGASSGAIVEDSVALGSGSVAGTAAGVAGYDPLTGLASTDTSAIWRSTLGAVSVGNRDTETRQITSVAAGTELTDAVNVAQLQQVESLANAGWNVTDGTTGANIGPNGTVTFTGDANISVAQTGTDDNGEVEIALNPDVDLTPAGSLTVGNTVVNTDGVTSGTVALSGVTNDITGLSNTTLADPSFATVGRAATEEQLDLVNQTASAGWNVSAQGANATNVSVASATGADVDLNNADGNIEVTKTAGSNDVTFDLADDITVNSLTAGPVVIATTGINAGNLVISNVAPGVAGTDAVNVDQLTALGDSTATSLGGGSVYDPTTNTVTASLTVGTNTYTNVQDALTQLDSVANAGWNVTDGTTGANIGPNGTVTFTGDSNITVAQTGADDNGEVEIALNPDVDLTPAGSLTVGDTTIDTNGLTIAAGPSVTSSGIDAGGLVIANVGPGVAGTDAVNVNQLEDARTRYYSVNDGGVIQANYNNDGATGTDSMAAGVAASATGASSTAIGAGAQASIDGSLALGAGSVSNRAIAPVVGTTPAGLGYVPYNTTDATLLGAVSVGNAATGDYRQITNVADGTQSQDAVTLRQLQGAIGSISVTSTMYFHANSTAVDSLAVGQDSVAVGPTTVVNGDNGIGLGNGAVVQMTAPGGTAIGQNSQVSQADGIALGTNSISDGVQSIAIGAGANASFSGSVALGAGSTTSVGSQIGYTAFALAAPQNSAGEVSIGSAGAERQLTNVAAGSADTDAVNVAQLQAVEAIASSGWNITDGTNGANIGPNGTVTFTGDGNITIAQTGGDDAGEIEVALNPDLDLTAAGSVTAGDTTLNNDGVTVAGGPNGTVSLSGSGLDNGGNRITNLAAGVAGTDAVNVDQLQAAVGSVSIAFAGNAGGTVSRSSGQVLTIQGEGTTSGGYSGANIRTVTDPATGSVNIEMAESPQFGNVTVNADGTGKITGVTAGELSSTSTDAVNGSQIVALGDSIASSLSPGSSYDPTTNTINTQIAVGGNVYNNVEAAIQAVGDTAAAGWNVTTGATGSGVATGSSVANVAPGSTASFTAGNNMMIHQNGTEVQVALNPNLTGLESIAIENGPTIDGNGIDMGGTRITNLAAGVAPTDAVNLGQLNAGLADTLNQANYYTDAMIADLRFDLSDYRNDANGGTASAMAMGMVPQAFEPGMGIMGFGISHWQGEQAIAIGFSKASDNGRFVVRATGTYNTRNQAGAAIGAGIQF</sequence>
<feature type="domain" description="Trimeric autotransporter adhesin YadA-like head" evidence="3">
    <location>
        <begin position="468"/>
        <end position="491"/>
    </location>
</feature>
<keyword evidence="6" id="KW-1185">Reference proteome</keyword>
<dbReference type="Pfam" id="PF05658">
    <property type="entry name" value="YadA_head"/>
    <property type="match status" value="18"/>
</dbReference>
<feature type="domain" description="Trimeric autotransporter adhesin YadA-like stalk" evidence="4">
    <location>
        <begin position="636"/>
        <end position="660"/>
    </location>
</feature>
<dbReference type="GO" id="GO:0015031">
    <property type="term" value="P:protein transport"/>
    <property type="evidence" value="ECO:0007669"/>
    <property type="project" value="UniProtKB-KW"/>
</dbReference>
<feature type="domain" description="Trimeric autotransporter adhesin YadA-like head" evidence="3">
    <location>
        <begin position="176"/>
        <end position="200"/>
    </location>
</feature>
<dbReference type="InterPro" id="IPR008640">
    <property type="entry name" value="Adhesin_Head_dom"/>
</dbReference>
<name>A0A0G3X9G6_9SPHN</name>
<feature type="domain" description="Trimeric autotransporter adhesin YadA-like stalk" evidence="4">
    <location>
        <begin position="2666"/>
        <end position="2703"/>
    </location>
</feature>
<feature type="domain" description="Trimeric autotransporter adhesin YadA-like head" evidence="3">
    <location>
        <begin position="2462"/>
        <end position="2484"/>
    </location>
</feature>
<dbReference type="EMBL" id="CP011805">
    <property type="protein sequence ID" value="AKM08175.1"/>
    <property type="molecule type" value="Genomic_DNA"/>
</dbReference>
<feature type="domain" description="Trimeric autotransporter adhesin YadA-like stalk" evidence="4">
    <location>
        <begin position="1559"/>
        <end position="1597"/>
    </location>
</feature>
<feature type="domain" description="Trimeric autotransporter adhesin YadA-like head" evidence="3">
    <location>
        <begin position="1004"/>
        <end position="1026"/>
    </location>
</feature>
<dbReference type="RefSeq" id="WP_082132887.1">
    <property type="nucleotide sequence ID" value="NZ_CP011805.1"/>
</dbReference>
<dbReference type="Gene3D" id="6.20.50.100">
    <property type="match status" value="6"/>
</dbReference>
<feature type="domain" description="Trimeric autotransporter adhesin YadA-like head" evidence="3">
    <location>
        <begin position="2428"/>
        <end position="2454"/>
    </location>
</feature>
<evidence type="ECO:0000259" key="4">
    <source>
        <dbReference type="Pfam" id="PF05662"/>
    </source>
</evidence>
<evidence type="ECO:0000256" key="1">
    <source>
        <dbReference type="ARBA" id="ARBA00022448"/>
    </source>
</evidence>
<feature type="domain" description="Trimeric autotransporter adhesin YadA-like stalk" evidence="4">
    <location>
        <begin position="2913"/>
        <end position="2948"/>
    </location>
</feature>
<feature type="domain" description="Trimeric autotransporter adhesin YadA-like head" evidence="3">
    <location>
        <begin position="680"/>
        <end position="706"/>
    </location>
</feature>
<reference evidence="5 6" key="1">
    <citation type="submission" date="2015-06" db="EMBL/GenBank/DDBJ databases">
        <authorList>
            <person name="Kim K.M."/>
        </authorList>
    </citation>
    <scope>NUCLEOTIDE SEQUENCE [LARGE SCALE GENOMIC DNA]</scope>
    <source>
        <strain evidence="5 6">KCTC 22370</strain>
    </source>
</reference>